<accession>A0A1W6YVM4</accession>
<evidence type="ECO:0000313" key="4">
    <source>
        <dbReference type="Proteomes" id="UP000194139"/>
    </source>
</evidence>
<dbReference type="GO" id="GO:0008410">
    <property type="term" value="F:CoA-transferase activity"/>
    <property type="evidence" value="ECO:0007669"/>
    <property type="project" value="InterPro"/>
</dbReference>
<protein>
    <submittedName>
        <fullName evidence="3">3-oxoadipate CoA-transferase</fullName>
    </submittedName>
</protein>
<dbReference type="SUPFAM" id="SSF100950">
    <property type="entry name" value="NagB/RpiA/CoA transferase-like"/>
    <property type="match status" value="1"/>
</dbReference>
<proteinExistence type="inferred from homology"/>
<dbReference type="PANTHER" id="PTHR13707">
    <property type="entry name" value="KETOACID-COENZYME A TRANSFERASE"/>
    <property type="match status" value="1"/>
</dbReference>
<dbReference type="Gene3D" id="3.40.1080.10">
    <property type="entry name" value="Glutaconate Coenzyme A-transferase"/>
    <property type="match status" value="1"/>
</dbReference>
<dbReference type="NCBIfam" id="TIGR02428">
    <property type="entry name" value="pcaJ_scoB_fam"/>
    <property type="match status" value="1"/>
</dbReference>
<keyword evidence="2 3" id="KW-0808">Transferase</keyword>
<dbReference type="InterPro" id="IPR012791">
    <property type="entry name" value="3-oxoacid_CoA-transf_B"/>
</dbReference>
<name>A0A1W6YVM4_9BORD</name>
<dbReference type="PANTHER" id="PTHR13707:SF57">
    <property type="entry name" value="SUCCINYL-COA:3-KETOACID COENZYME A TRANSFERASE SUBUNIT B-RELATED"/>
    <property type="match status" value="1"/>
</dbReference>
<dbReference type="AlphaFoldDB" id="A0A1W6YVM4"/>
<reference evidence="3 4" key="1">
    <citation type="submission" date="2017-05" db="EMBL/GenBank/DDBJ databases">
        <title>Complete and WGS of Bordetella genogroups.</title>
        <authorList>
            <person name="Spilker T."/>
            <person name="LiPuma J."/>
        </authorList>
    </citation>
    <scope>NUCLEOTIDE SEQUENCE [LARGE SCALE GENOMIC DNA]</scope>
    <source>
        <strain evidence="3 4">AU17164</strain>
    </source>
</reference>
<dbReference type="EMBL" id="CP021109">
    <property type="protein sequence ID" value="ARP85162.1"/>
    <property type="molecule type" value="Genomic_DNA"/>
</dbReference>
<evidence type="ECO:0000256" key="2">
    <source>
        <dbReference type="ARBA" id="ARBA00022679"/>
    </source>
</evidence>
<dbReference type="InterPro" id="IPR004165">
    <property type="entry name" value="CoA_trans_fam_I"/>
</dbReference>
<sequence>MIKGLSRQEMARVAAQDIPEGSCVNLGIGVPTLIADYVPAGRELLLHSEQGLLGLGPAAAPGEEDPDVLNAGKQFVTLLPGASVFSHSDSFLMVRGGHIDIACLGAFQVAANGDLANWSTDAPGQIPGVGGAMDLAAGAAQVWVLMEHCQKSGEPRILERCTYPLTAAGCVDRVYTDLAMIEVTPAGLVVARIADGLDFSTLQSLTAAPLTLSPDCQPYRPAMDEPAAARAAPKGV</sequence>
<dbReference type="RefSeq" id="WP_086071377.1">
    <property type="nucleotide sequence ID" value="NZ_CP021109.1"/>
</dbReference>
<dbReference type="SMART" id="SM00882">
    <property type="entry name" value="CoA_trans"/>
    <property type="match status" value="1"/>
</dbReference>
<comment type="similarity">
    <text evidence="1">Belongs to the 3-oxoacid CoA-transferase subunit B family.</text>
</comment>
<evidence type="ECO:0000313" key="3">
    <source>
        <dbReference type="EMBL" id="ARP85162.1"/>
    </source>
</evidence>
<organism evidence="3 4">
    <name type="scientific">Bordetella genomosp. 9</name>
    <dbReference type="NCBI Taxonomy" id="1416803"/>
    <lineage>
        <taxon>Bacteria</taxon>
        <taxon>Pseudomonadati</taxon>
        <taxon>Pseudomonadota</taxon>
        <taxon>Betaproteobacteria</taxon>
        <taxon>Burkholderiales</taxon>
        <taxon>Alcaligenaceae</taxon>
        <taxon>Bordetella</taxon>
    </lineage>
</organism>
<dbReference type="Proteomes" id="UP000194139">
    <property type="component" value="Chromosome"/>
</dbReference>
<keyword evidence="4" id="KW-1185">Reference proteome</keyword>
<dbReference type="Pfam" id="PF01144">
    <property type="entry name" value="CoA_trans"/>
    <property type="match status" value="1"/>
</dbReference>
<dbReference type="InterPro" id="IPR037171">
    <property type="entry name" value="NagB/RpiA_transferase-like"/>
</dbReference>
<evidence type="ECO:0000256" key="1">
    <source>
        <dbReference type="ARBA" id="ARBA00007047"/>
    </source>
</evidence>
<gene>
    <name evidence="3" type="ORF">CAL13_02220</name>
</gene>